<dbReference type="InterPro" id="IPR016181">
    <property type="entry name" value="Acyl_CoA_acyltransferase"/>
</dbReference>
<sequence>MDHTLFDTSQLLEFIRTKSKFIQSLEKTIQIYRNNDKFVIMDLIKEYINSEPNTQTKYSIIHKKNTIISTCRFIYGNKNKKGYFNLVYTNPTYRGLKICQNHLKQLIDMHKDTITTFELHVDVDNIPAKKCYENIGFSIVDKHKGNVYLMRLQI</sequence>
<dbReference type="EMBL" id="MN739756">
    <property type="protein sequence ID" value="QHT25111.1"/>
    <property type="molecule type" value="Genomic_DNA"/>
</dbReference>
<dbReference type="Pfam" id="PF00583">
    <property type="entry name" value="Acetyltransf_1"/>
    <property type="match status" value="1"/>
</dbReference>
<dbReference type="SUPFAM" id="SSF55729">
    <property type="entry name" value="Acyl-CoA N-acyltransferases (Nat)"/>
    <property type="match status" value="1"/>
</dbReference>
<dbReference type="InterPro" id="IPR000182">
    <property type="entry name" value="GNAT_dom"/>
</dbReference>
<evidence type="ECO:0000313" key="2">
    <source>
        <dbReference type="EMBL" id="QHT25111.1"/>
    </source>
</evidence>
<evidence type="ECO:0000259" key="1">
    <source>
        <dbReference type="PROSITE" id="PS51186"/>
    </source>
</evidence>
<name>A0A6C0E921_9ZZZZ</name>
<accession>A0A6C0E921</accession>
<proteinExistence type="predicted"/>
<protein>
    <recommendedName>
        <fullName evidence="1">N-acetyltransferase domain-containing protein</fullName>
    </recommendedName>
</protein>
<feature type="domain" description="N-acetyltransferase" evidence="1">
    <location>
        <begin position="15"/>
        <end position="154"/>
    </location>
</feature>
<reference evidence="2" key="1">
    <citation type="journal article" date="2020" name="Nature">
        <title>Giant virus diversity and host interactions through global metagenomics.</title>
        <authorList>
            <person name="Schulz F."/>
            <person name="Roux S."/>
            <person name="Paez-Espino D."/>
            <person name="Jungbluth S."/>
            <person name="Walsh D.A."/>
            <person name="Denef V.J."/>
            <person name="McMahon K.D."/>
            <person name="Konstantinidis K.T."/>
            <person name="Eloe-Fadrosh E.A."/>
            <person name="Kyrpides N.C."/>
            <person name="Woyke T."/>
        </authorList>
    </citation>
    <scope>NUCLEOTIDE SEQUENCE</scope>
    <source>
        <strain evidence="2">GVMAG-M-3300023179-150</strain>
    </source>
</reference>
<organism evidence="2">
    <name type="scientific">viral metagenome</name>
    <dbReference type="NCBI Taxonomy" id="1070528"/>
    <lineage>
        <taxon>unclassified sequences</taxon>
        <taxon>metagenomes</taxon>
        <taxon>organismal metagenomes</taxon>
    </lineage>
</organism>
<dbReference type="AlphaFoldDB" id="A0A6C0E921"/>
<dbReference type="GO" id="GO:0016747">
    <property type="term" value="F:acyltransferase activity, transferring groups other than amino-acyl groups"/>
    <property type="evidence" value="ECO:0007669"/>
    <property type="project" value="InterPro"/>
</dbReference>
<dbReference type="PROSITE" id="PS51186">
    <property type="entry name" value="GNAT"/>
    <property type="match status" value="1"/>
</dbReference>
<dbReference type="Gene3D" id="3.40.630.30">
    <property type="match status" value="1"/>
</dbReference>